<feature type="region of interest" description="Disordered" evidence="1">
    <location>
        <begin position="1"/>
        <end position="24"/>
    </location>
</feature>
<protein>
    <submittedName>
        <fullName evidence="2">Uncharacterized protein</fullName>
    </submittedName>
</protein>
<dbReference type="AlphaFoldDB" id="A0A4Y2F591"/>
<sequence length="88" mass="10135">MGPDPLNPFPNQGSKPKKDKVPGDMQEISPKLAVGPLTSNYTFHESQPPPTPEAPLGQHLHWKEWCFPEAFNLPRIQTRVLRRSRFRY</sequence>
<evidence type="ECO:0000256" key="1">
    <source>
        <dbReference type="SAM" id="MobiDB-lite"/>
    </source>
</evidence>
<gene>
    <name evidence="2" type="ORF">AVEN_171848_1</name>
</gene>
<reference evidence="2 3" key="1">
    <citation type="journal article" date="2019" name="Sci. Rep.">
        <title>Orb-weaving spider Araneus ventricosus genome elucidates the spidroin gene catalogue.</title>
        <authorList>
            <person name="Kono N."/>
            <person name="Nakamura H."/>
            <person name="Ohtoshi R."/>
            <person name="Moran D.A.P."/>
            <person name="Shinohara A."/>
            <person name="Yoshida Y."/>
            <person name="Fujiwara M."/>
            <person name="Mori M."/>
            <person name="Tomita M."/>
            <person name="Arakawa K."/>
        </authorList>
    </citation>
    <scope>NUCLEOTIDE SEQUENCE [LARGE SCALE GENOMIC DNA]</scope>
</reference>
<evidence type="ECO:0000313" key="2">
    <source>
        <dbReference type="EMBL" id="GBM36732.1"/>
    </source>
</evidence>
<keyword evidence="3" id="KW-1185">Reference proteome</keyword>
<accession>A0A4Y2F591</accession>
<proteinExistence type="predicted"/>
<dbReference type="OrthoDB" id="10431387at2759"/>
<organism evidence="2 3">
    <name type="scientific">Araneus ventricosus</name>
    <name type="common">Orbweaver spider</name>
    <name type="synonym">Epeira ventricosa</name>
    <dbReference type="NCBI Taxonomy" id="182803"/>
    <lineage>
        <taxon>Eukaryota</taxon>
        <taxon>Metazoa</taxon>
        <taxon>Ecdysozoa</taxon>
        <taxon>Arthropoda</taxon>
        <taxon>Chelicerata</taxon>
        <taxon>Arachnida</taxon>
        <taxon>Araneae</taxon>
        <taxon>Araneomorphae</taxon>
        <taxon>Entelegynae</taxon>
        <taxon>Araneoidea</taxon>
        <taxon>Araneidae</taxon>
        <taxon>Araneus</taxon>
    </lineage>
</organism>
<evidence type="ECO:0000313" key="3">
    <source>
        <dbReference type="Proteomes" id="UP000499080"/>
    </source>
</evidence>
<comment type="caution">
    <text evidence="2">The sequence shown here is derived from an EMBL/GenBank/DDBJ whole genome shotgun (WGS) entry which is preliminary data.</text>
</comment>
<dbReference type="Proteomes" id="UP000499080">
    <property type="component" value="Unassembled WGS sequence"/>
</dbReference>
<dbReference type="EMBL" id="BGPR01000818">
    <property type="protein sequence ID" value="GBM36732.1"/>
    <property type="molecule type" value="Genomic_DNA"/>
</dbReference>
<name>A0A4Y2F591_ARAVE</name>